<dbReference type="RefSeq" id="WP_217069052.1">
    <property type="nucleotide sequence ID" value="NZ_JAHQCS010000178.1"/>
</dbReference>
<dbReference type="EMBL" id="JAHQCS010000178">
    <property type="protein sequence ID" value="MBU9714459.1"/>
    <property type="molecule type" value="Genomic_DNA"/>
</dbReference>
<evidence type="ECO:0000259" key="2">
    <source>
        <dbReference type="PROSITE" id="PS51898"/>
    </source>
</evidence>
<evidence type="ECO:0000259" key="3">
    <source>
        <dbReference type="PROSITE" id="PS51900"/>
    </source>
</evidence>
<dbReference type="Proteomes" id="UP000784880">
    <property type="component" value="Unassembled WGS sequence"/>
</dbReference>
<dbReference type="InterPro" id="IPR044068">
    <property type="entry name" value="CB"/>
</dbReference>
<feature type="domain" description="Core-binding (CB)" evidence="3">
    <location>
        <begin position="62"/>
        <end position="147"/>
    </location>
</feature>
<reference evidence="4 5" key="1">
    <citation type="submission" date="2021-06" db="EMBL/GenBank/DDBJ databases">
        <title>Bacillus sp. RD4P76, an endophyte from a halophyte.</title>
        <authorList>
            <person name="Sun J.-Q."/>
        </authorList>
    </citation>
    <scope>NUCLEOTIDE SEQUENCE [LARGE SCALE GENOMIC DNA]</scope>
    <source>
        <strain evidence="4 5">CGMCC 1.15917</strain>
    </source>
</reference>
<accession>A0ABS6JMN4</accession>
<protein>
    <submittedName>
        <fullName evidence="4">Site-specific integrase</fullName>
    </submittedName>
</protein>
<dbReference type="CDD" id="cd01189">
    <property type="entry name" value="INT_ICEBs1_C_like"/>
    <property type="match status" value="1"/>
</dbReference>
<feature type="domain" description="Tyr recombinase" evidence="2">
    <location>
        <begin position="172"/>
        <end position="377"/>
    </location>
</feature>
<dbReference type="Pfam" id="PF14657">
    <property type="entry name" value="Arm-DNA-bind_4"/>
    <property type="match status" value="1"/>
</dbReference>
<dbReference type="Pfam" id="PF14659">
    <property type="entry name" value="Phage_int_SAM_3"/>
    <property type="match status" value="1"/>
</dbReference>
<sequence length="386" mass="45171">MASFKKHSDKKWEYRIRYKDPITDSWKEKSKRGFSTKPEAKKAAQEMEQKINEGFEMDKQVTLKHFIVNEWLEGVIKNKDIRKNTIQSHEFAVKNHIVPYFKDKIKLDEIKPAKYQEFLNHMADKGYSKRTIEIVHNSMNGAMKLAVTRKKITTNPCDGAIIPKVKKENKDKRLEYMESGDISHFLLCARQYGYPYYIFFKVLLETGLRKGEAAALCWSDVDIANGTIRIEKSLDFQAKNKEELFGDTKTYHSKRKITISKSLAHELQFHLKWQNQNKLTMNETYHHDLNLVLCREDGNFMPKSSLFNAFERILKRAGITKMPIHALRHSHAVILLEAGADMKYVQERLGHKSISITSDVYSHISKRLEQDNLNKYESYMDNILKD</sequence>
<dbReference type="PROSITE" id="PS51898">
    <property type="entry name" value="TYR_RECOMBINASE"/>
    <property type="match status" value="1"/>
</dbReference>
<evidence type="ECO:0000313" key="4">
    <source>
        <dbReference type="EMBL" id="MBU9714459.1"/>
    </source>
</evidence>
<gene>
    <name evidence="4" type="ORF">KS419_22210</name>
</gene>
<dbReference type="PANTHER" id="PTHR30349">
    <property type="entry name" value="PHAGE INTEGRASE-RELATED"/>
    <property type="match status" value="1"/>
</dbReference>
<dbReference type="InterPro" id="IPR028259">
    <property type="entry name" value="AP2-like_int_N"/>
</dbReference>
<keyword evidence="5" id="KW-1185">Reference proteome</keyword>
<dbReference type="Pfam" id="PF00589">
    <property type="entry name" value="Phage_integrase"/>
    <property type="match status" value="1"/>
</dbReference>
<keyword evidence="1" id="KW-0238">DNA-binding</keyword>
<organism evidence="4 5">
    <name type="scientific">Evansella tamaricis</name>
    <dbReference type="NCBI Taxonomy" id="2069301"/>
    <lineage>
        <taxon>Bacteria</taxon>
        <taxon>Bacillati</taxon>
        <taxon>Bacillota</taxon>
        <taxon>Bacilli</taxon>
        <taxon>Bacillales</taxon>
        <taxon>Bacillaceae</taxon>
        <taxon>Evansella</taxon>
    </lineage>
</organism>
<dbReference type="InterPro" id="IPR050090">
    <property type="entry name" value="Tyrosine_recombinase_XerCD"/>
</dbReference>
<dbReference type="PANTHER" id="PTHR30349:SF64">
    <property type="entry name" value="PROPHAGE INTEGRASE INTD-RELATED"/>
    <property type="match status" value="1"/>
</dbReference>
<dbReference type="InterPro" id="IPR004107">
    <property type="entry name" value="Integrase_SAM-like_N"/>
</dbReference>
<proteinExistence type="predicted"/>
<comment type="caution">
    <text evidence="4">The sequence shown here is derived from an EMBL/GenBank/DDBJ whole genome shotgun (WGS) entry which is preliminary data.</text>
</comment>
<name>A0ABS6JMN4_9BACI</name>
<evidence type="ECO:0000313" key="5">
    <source>
        <dbReference type="Proteomes" id="UP000784880"/>
    </source>
</evidence>
<dbReference type="InterPro" id="IPR002104">
    <property type="entry name" value="Integrase_catalytic"/>
</dbReference>
<dbReference type="PROSITE" id="PS51900">
    <property type="entry name" value="CB"/>
    <property type="match status" value="1"/>
</dbReference>
<evidence type="ECO:0000256" key="1">
    <source>
        <dbReference type="PROSITE-ProRule" id="PRU01248"/>
    </source>
</evidence>